<name>A0A2W1JLH6_9CYAN</name>
<gene>
    <name evidence="1" type="ORF">C1752_01787</name>
</gene>
<dbReference type="EMBL" id="PQWO01000004">
    <property type="protein sequence ID" value="PZD74046.1"/>
    <property type="molecule type" value="Genomic_DNA"/>
</dbReference>
<protein>
    <submittedName>
        <fullName evidence="1">Uncharacterized protein</fullName>
    </submittedName>
</protein>
<organism evidence="1 2">
    <name type="scientific">Acaryochloris thomasi RCC1774</name>
    <dbReference type="NCBI Taxonomy" id="1764569"/>
    <lineage>
        <taxon>Bacteria</taxon>
        <taxon>Bacillati</taxon>
        <taxon>Cyanobacteriota</taxon>
        <taxon>Cyanophyceae</taxon>
        <taxon>Acaryochloridales</taxon>
        <taxon>Acaryochloridaceae</taxon>
        <taxon>Acaryochloris</taxon>
        <taxon>Acaryochloris thomasi</taxon>
    </lineage>
</organism>
<dbReference type="AlphaFoldDB" id="A0A2W1JLH6"/>
<evidence type="ECO:0000313" key="2">
    <source>
        <dbReference type="Proteomes" id="UP000248857"/>
    </source>
</evidence>
<reference evidence="1 2" key="1">
    <citation type="journal article" date="2018" name="Sci. Rep.">
        <title>A novel species of the marine cyanobacterium Acaryochloris with a unique pigment content and lifestyle.</title>
        <authorList>
            <person name="Partensky F."/>
            <person name="Six C."/>
            <person name="Ratin M."/>
            <person name="Garczarek L."/>
            <person name="Vaulot D."/>
            <person name="Probert I."/>
            <person name="Calteau A."/>
            <person name="Gourvil P."/>
            <person name="Marie D."/>
            <person name="Grebert T."/>
            <person name="Bouchier C."/>
            <person name="Le Panse S."/>
            <person name="Gachenot M."/>
            <person name="Rodriguez F."/>
            <person name="Garrido J.L."/>
        </authorList>
    </citation>
    <scope>NUCLEOTIDE SEQUENCE [LARGE SCALE GENOMIC DNA]</scope>
    <source>
        <strain evidence="1 2">RCC1774</strain>
    </source>
</reference>
<accession>A0A2W1JLH6</accession>
<dbReference type="RefSeq" id="WP_110985737.1">
    <property type="nucleotide sequence ID" value="NZ_CAWNWM010000004.1"/>
</dbReference>
<evidence type="ECO:0000313" key="1">
    <source>
        <dbReference type="EMBL" id="PZD74046.1"/>
    </source>
</evidence>
<dbReference type="Proteomes" id="UP000248857">
    <property type="component" value="Unassembled WGS sequence"/>
</dbReference>
<comment type="caution">
    <text evidence="1">The sequence shown here is derived from an EMBL/GenBank/DDBJ whole genome shotgun (WGS) entry which is preliminary data.</text>
</comment>
<dbReference type="OrthoDB" id="427196at2"/>
<proteinExistence type="predicted"/>
<sequence length="70" mass="8048">MPLSNSEAKQILERLIFVDEKPQEWVQDVWDMSPTLGETAARLSEVFDALLDVCPPGQLDELLKMLYQKQ</sequence>
<keyword evidence="2" id="KW-1185">Reference proteome</keyword>